<dbReference type="EMBL" id="BAABME010000046">
    <property type="protein sequence ID" value="GAA0138946.1"/>
    <property type="molecule type" value="Genomic_DNA"/>
</dbReference>
<name>A0AAV3NIQ7_LITER</name>
<proteinExistence type="predicted"/>
<dbReference type="AlphaFoldDB" id="A0AAV3NIQ7"/>
<dbReference type="Proteomes" id="UP001454036">
    <property type="component" value="Unassembled WGS sequence"/>
</dbReference>
<gene>
    <name evidence="1" type="ORF">LIER_00592</name>
</gene>
<evidence type="ECO:0000313" key="2">
    <source>
        <dbReference type="Proteomes" id="UP001454036"/>
    </source>
</evidence>
<comment type="caution">
    <text evidence="1">The sequence shown here is derived from an EMBL/GenBank/DDBJ whole genome shotgun (WGS) entry which is preliminary data.</text>
</comment>
<organism evidence="1 2">
    <name type="scientific">Lithospermum erythrorhizon</name>
    <name type="common">Purple gromwell</name>
    <name type="synonym">Lithospermum officinale var. erythrorhizon</name>
    <dbReference type="NCBI Taxonomy" id="34254"/>
    <lineage>
        <taxon>Eukaryota</taxon>
        <taxon>Viridiplantae</taxon>
        <taxon>Streptophyta</taxon>
        <taxon>Embryophyta</taxon>
        <taxon>Tracheophyta</taxon>
        <taxon>Spermatophyta</taxon>
        <taxon>Magnoliopsida</taxon>
        <taxon>eudicotyledons</taxon>
        <taxon>Gunneridae</taxon>
        <taxon>Pentapetalae</taxon>
        <taxon>asterids</taxon>
        <taxon>lamiids</taxon>
        <taxon>Boraginales</taxon>
        <taxon>Boraginaceae</taxon>
        <taxon>Boraginoideae</taxon>
        <taxon>Lithospermeae</taxon>
        <taxon>Lithospermum</taxon>
    </lineage>
</organism>
<protein>
    <submittedName>
        <fullName evidence="1">Uncharacterized protein</fullName>
    </submittedName>
</protein>
<keyword evidence="2" id="KW-1185">Reference proteome</keyword>
<evidence type="ECO:0000313" key="1">
    <source>
        <dbReference type="EMBL" id="GAA0138946.1"/>
    </source>
</evidence>
<sequence length="68" mass="7603">MQIFVDLKTKRSSSLPKESSMRPGGVVQEKEMKAKERAGSFDFACFSRACLREGLESFSLGPKAFQKI</sequence>
<accession>A0AAV3NIQ7</accession>
<reference evidence="1 2" key="1">
    <citation type="submission" date="2024-01" db="EMBL/GenBank/DDBJ databases">
        <title>The complete chloroplast genome sequence of Lithospermum erythrorhizon: insights into the phylogenetic relationship among Boraginaceae species and the maternal lineages of purple gromwells.</title>
        <authorList>
            <person name="Okada T."/>
            <person name="Watanabe K."/>
        </authorList>
    </citation>
    <scope>NUCLEOTIDE SEQUENCE [LARGE SCALE GENOMIC DNA]</scope>
</reference>